<evidence type="ECO:0000313" key="2">
    <source>
        <dbReference type="EMBL" id="OWT43101.1"/>
    </source>
</evidence>
<dbReference type="OrthoDB" id="4939358at2759"/>
<gene>
    <name evidence="2" type="ORF">VFPPC_17723</name>
</gene>
<protein>
    <recommendedName>
        <fullName evidence="4">RNA recognition motif domain-containing protein</fullName>
    </recommendedName>
</protein>
<organism evidence="2 3">
    <name type="scientific">Pochonia chlamydosporia 170</name>
    <dbReference type="NCBI Taxonomy" id="1380566"/>
    <lineage>
        <taxon>Eukaryota</taxon>
        <taxon>Fungi</taxon>
        <taxon>Dikarya</taxon>
        <taxon>Ascomycota</taxon>
        <taxon>Pezizomycotina</taxon>
        <taxon>Sordariomycetes</taxon>
        <taxon>Hypocreomycetidae</taxon>
        <taxon>Hypocreales</taxon>
        <taxon>Clavicipitaceae</taxon>
        <taxon>Pochonia</taxon>
    </lineage>
</organism>
<dbReference type="AlphaFoldDB" id="A0A219AQS7"/>
<dbReference type="STRING" id="1380566.A0A219AQS7"/>
<dbReference type="CDD" id="cd12261">
    <property type="entry name" value="RRM1_3_MRN1"/>
    <property type="match status" value="1"/>
</dbReference>
<proteinExistence type="predicted"/>
<evidence type="ECO:0000256" key="1">
    <source>
        <dbReference type="SAM" id="MobiDB-lite"/>
    </source>
</evidence>
<dbReference type="KEGG" id="pchm:VFPPC_17723"/>
<dbReference type="RefSeq" id="XP_022285550.1">
    <property type="nucleotide sequence ID" value="XM_022429412.1"/>
</dbReference>
<feature type="compositionally biased region" description="Polar residues" evidence="1">
    <location>
        <begin position="112"/>
        <end position="121"/>
    </location>
</feature>
<accession>A0A219AQS7</accession>
<evidence type="ECO:0000313" key="3">
    <source>
        <dbReference type="Proteomes" id="UP000078397"/>
    </source>
</evidence>
<evidence type="ECO:0008006" key="4">
    <source>
        <dbReference type="Google" id="ProtNLM"/>
    </source>
</evidence>
<reference evidence="2 3" key="1">
    <citation type="journal article" date="2016" name="PLoS Pathog.">
        <title>Biosynthesis of antibiotic leucinostatins in bio-control fungus Purpureocillium lilacinum and their inhibition on phytophthora revealed by genome mining.</title>
        <authorList>
            <person name="Wang G."/>
            <person name="Liu Z."/>
            <person name="Lin R."/>
            <person name="Li E."/>
            <person name="Mao Z."/>
            <person name="Ling J."/>
            <person name="Yang Y."/>
            <person name="Yin W.B."/>
            <person name="Xie B."/>
        </authorList>
    </citation>
    <scope>NUCLEOTIDE SEQUENCE [LARGE SCALE GENOMIC DNA]</scope>
    <source>
        <strain evidence="2">170</strain>
    </source>
</reference>
<feature type="region of interest" description="Disordered" evidence="1">
    <location>
        <begin position="110"/>
        <end position="143"/>
    </location>
</feature>
<keyword evidence="3" id="KW-1185">Reference proteome</keyword>
<dbReference type="EMBL" id="LSBJ02000003">
    <property type="protein sequence ID" value="OWT43101.1"/>
    <property type="molecule type" value="Genomic_DNA"/>
</dbReference>
<dbReference type="Proteomes" id="UP000078397">
    <property type="component" value="Unassembled WGS sequence"/>
</dbReference>
<comment type="caution">
    <text evidence="2">The sequence shown here is derived from an EMBL/GenBank/DDBJ whole genome shotgun (WGS) entry which is preliminary data.</text>
</comment>
<feature type="compositionally biased region" description="Acidic residues" evidence="1">
    <location>
        <begin position="122"/>
        <end position="137"/>
    </location>
</feature>
<name>A0A219AQS7_METCM</name>
<dbReference type="GeneID" id="28855414"/>
<sequence>MSTKPSLPSGDAQFGFAVIQITRDEYTSLVKTAQQYDTLCRNLINGGVQRETIELLSLQTSNGPEPRVEKSSFHAPMTNTSCSDHMEQHHIPTTSYQTSHADPYRFVAYPNSRRTPSTADGTESDDLELVDDSSTDSEIEKSSTIDNQVPALFNGSSTPAVRKNATRTVQLINLAEGTTLANITSVVKGGFLVNIYSRLRDNMASLSFLHSSDAHAFYSYVQANGLYINNKKVVPVFQHCSALPETDRILLLGRH</sequence>